<evidence type="ECO:0000256" key="5">
    <source>
        <dbReference type="ARBA" id="ARBA00007569"/>
    </source>
</evidence>
<dbReference type="GO" id="GO:0008137">
    <property type="term" value="F:NADH dehydrogenase (ubiquinone) activity"/>
    <property type="evidence" value="ECO:0007669"/>
    <property type="project" value="InterPro"/>
</dbReference>
<comment type="function">
    <text evidence="1">NDH-1 shuttles electrons from NADH, via FMN and iron-sulfur (Fe-S) centers, to quinones in the respiratory chain. The immediate electron acceptor for the enzyme in this species is believed to be ubiquinone. Couples the redox reaction to proton translocation (for every two electrons transferred, four hydrogen ions are translocated across the cytoplasmic membrane), and thus conserves the redox energy in a proton gradient.</text>
</comment>
<evidence type="ECO:0000256" key="6">
    <source>
        <dbReference type="ARBA" id="ARBA00010019"/>
    </source>
</evidence>
<protein>
    <recommendedName>
        <fullName evidence="7">NADH dehydrogenase [ubiquinone] iron-sulfur protein 3, mitochondrial</fullName>
    </recommendedName>
    <alternativeName>
        <fullName evidence="14">Complex I-49kD</fullName>
    </alternativeName>
    <alternativeName>
        <fullName evidence="15">NADH-ubiquinone oxidoreductase 49 kDa subunit</fullName>
    </alternativeName>
</protein>
<dbReference type="NCBIfam" id="TIGR01961">
    <property type="entry name" value="NuoC_fam"/>
    <property type="match status" value="1"/>
</dbReference>
<dbReference type="SUPFAM" id="SSF143243">
    <property type="entry name" value="Nqo5-like"/>
    <property type="match status" value="1"/>
</dbReference>
<evidence type="ECO:0000256" key="13">
    <source>
        <dbReference type="ARBA" id="ARBA00023268"/>
    </source>
</evidence>
<feature type="domain" description="NADH-quinone oxidoreductase subunit D" evidence="19">
    <location>
        <begin position="257"/>
        <end position="527"/>
    </location>
</feature>
<feature type="domain" description="NADH:ubiquinone oxidoreductase 30kDa subunit" evidence="18">
    <location>
        <begin position="34"/>
        <end position="157"/>
    </location>
</feature>
<dbReference type="SUPFAM" id="SSF56762">
    <property type="entry name" value="HydB/Nqo4-like"/>
    <property type="match status" value="1"/>
</dbReference>
<evidence type="ECO:0000259" key="19">
    <source>
        <dbReference type="Pfam" id="PF00346"/>
    </source>
</evidence>
<dbReference type="HAMAP" id="MF_01357">
    <property type="entry name" value="NDH1_NuoC"/>
    <property type="match status" value="1"/>
</dbReference>
<evidence type="ECO:0000256" key="8">
    <source>
        <dbReference type="ARBA" id="ARBA00022448"/>
    </source>
</evidence>
<evidence type="ECO:0000256" key="7">
    <source>
        <dbReference type="ARBA" id="ARBA00020084"/>
    </source>
</evidence>
<accession>A0AAE0S2R0</accession>
<dbReference type="GO" id="GO:0051287">
    <property type="term" value="F:NAD binding"/>
    <property type="evidence" value="ECO:0007669"/>
    <property type="project" value="InterPro"/>
</dbReference>
<reference evidence="20" key="3">
    <citation type="submission" date="2023-05" db="EMBL/GenBank/DDBJ databases">
        <authorList>
            <person name="Smith C.H."/>
        </authorList>
    </citation>
    <scope>NUCLEOTIDE SEQUENCE</scope>
    <source>
        <strain evidence="20">CHS0354</strain>
        <tissue evidence="20">Mantle</tissue>
    </source>
</reference>
<evidence type="ECO:0000259" key="18">
    <source>
        <dbReference type="Pfam" id="PF00329"/>
    </source>
</evidence>
<dbReference type="Gene3D" id="3.30.460.80">
    <property type="entry name" value="NADH:ubiquinone oxidoreductase, 30kDa subunit"/>
    <property type="match status" value="1"/>
</dbReference>
<evidence type="ECO:0000256" key="2">
    <source>
        <dbReference type="ARBA" id="ARBA00004202"/>
    </source>
</evidence>
<evidence type="ECO:0000256" key="15">
    <source>
        <dbReference type="ARBA" id="ARBA00031562"/>
    </source>
</evidence>
<dbReference type="InterPro" id="IPR020396">
    <property type="entry name" value="NADH_UbQ_OxRdtase_CS"/>
</dbReference>
<comment type="similarity">
    <text evidence="6">In the C-terminal section; belongs to the complex I 49 kDa subunit family.</text>
</comment>
<dbReference type="NCBIfam" id="NF004739">
    <property type="entry name" value="PRK06075.1"/>
    <property type="match status" value="1"/>
</dbReference>
<comment type="catalytic activity">
    <reaction evidence="17">
        <text>a quinone + NADH + 5 H(+)(in) = a quinol + NAD(+) + 4 H(+)(out)</text>
        <dbReference type="Rhea" id="RHEA:57888"/>
        <dbReference type="ChEBI" id="CHEBI:15378"/>
        <dbReference type="ChEBI" id="CHEBI:24646"/>
        <dbReference type="ChEBI" id="CHEBI:57540"/>
        <dbReference type="ChEBI" id="CHEBI:57945"/>
        <dbReference type="ChEBI" id="CHEBI:132124"/>
    </reaction>
</comment>
<keyword evidence="9" id="KW-1003">Cell membrane</keyword>
<dbReference type="InterPro" id="IPR001135">
    <property type="entry name" value="NADH_Q_OxRdtase_suD"/>
</dbReference>
<dbReference type="Proteomes" id="UP001195483">
    <property type="component" value="Unassembled WGS sequence"/>
</dbReference>
<evidence type="ECO:0000256" key="9">
    <source>
        <dbReference type="ARBA" id="ARBA00022475"/>
    </source>
</evidence>
<dbReference type="PANTHER" id="PTHR11993:SF10">
    <property type="entry name" value="NADH DEHYDROGENASE [UBIQUINONE] IRON-SULFUR PROTEIN 2, MITOCHONDRIAL"/>
    <property type="match status" value="1"/>
</dbReference>
<dbReference type="Gene3D" id="1.10.645.10">
    <property type="entry name" value="Cytochrome-c3 Hydrogenase, chain B"/>
    <property type="match status" value="1"/>
</dbReference>
<keyword evidence="13" id="KW-0511">Multifunctional enzyme</keyword>
<reference evidence="20" key="2">
    <citation type="journal article" date="2021" name="Genome Biol. Evol.">
        <title>Developing a high-quality reference genome for a parasitic bivalve with doubly uniparental inheritance (Bivalvia: Unionida).</title>
        <authorList>
            <person name="Smith C.H."/>
        </authorList>
    </citation>
    <scope>NUCLEOTIDE SEQUENCE</scope>
    <source>
        <strain evidence="20">CHS0354</strain>
        <tissue evidence="20">Mantle</tissue>
    </source>
</reference>
<dbReference type="GO" id="GO:0005886">
    <property type="term" value="C:plasma membrane"/>
    <property type="evidence" value="ECO:0007669"/>
    <property type="project" value="UniProtKB-SubCell"/>
</dbReference>
<comment type="subcellular location">
    <subcellularLocation>
        <location evidence="3">Cell inner membrane</location>
    </subcellularLocation>
    <subcellularLocation>
        <location evidence="2">Cell membrane</location>
        <topology evidence="2">Peripheral membrane protein</topology>
    </subcellularLocation>
</comment>
<evidence type="ECO:0000256" key="10">
    <source>
        <dbReference type="ARBA" id="ARBA00022519"/>
    </source>
</evidence>
<keyword evidence="12" id="KW-0472">Membrane</keyword>
<dbReference type="InterPro" id="IPR010218">
    <property type="entry name" value="NADH_DH_suC"/>
</dbReference>
<dbReference type="InterPro" id="IPR029014">
    <property type="entry name" value="NiFe-Hase_large"/>
</dbReference>
<reference evidence="20" key="1">
    <citation type="journal article" date="2021" name="Genome Biol. Evol.">
        <title>A High-Quality Reference Genome for a Parasitic Bivalve with Doubly Uniparental Inheritance (Bivalvia: Unionida).</title>
        <authorList>
            <person name="Smith C.H."/>
        </authorList>
    </citation>
    <scope>NUCLEOTIDE SEQUENCE</scope>
    <source>
        <strain evidence="20">CHS0354</strain>
    </source>
</reference>
<dbReference type="GO" id="GO:0016651">
    <property type="term" value="F:oxidoreductase activity, acting on NAD(P)H"/>
    <property type="evidence" value="ECO:0007669"/>
    <property type="project" value="InterPro"/>
</dbReference>
<evidence type="ECO:0000256" key="1">
    <source>
        <dbReference type="ARBA" id="ARBA00002378"/>
    </source>
</evidence>
<name>A0AAE0S2R0_9BIVA</name>
<comment type="similarity">
    <text evidence="5">Belongs to the complex I 30 kDa subunit family.</text>
</comment>
<evidence type="ECO:0000256" key="16">
    <source>
        <dbReference type="ARBA" id="ARBA00038617"/>
    </source>
</evidence>
<evidence type="ECO:0000256" key="17">
    <source>
        <dbReference type="ARBA" id="ARBA00047712"/>
    </source>
</evidence>
<keyword evidence="11" id="KW-0520">NAD</keyword>
<evidence type="ECO:0000256" key="4">
    <source>
        <dbReference type="ARBA" id="ARBA00005769"/>
    </source>
</evidence>
<comment type="subunit">
    <text evidence="16">NDH-1 is composed of 13 different subunits. Subunits NuoB, CD, E, F, and G constitute the peripheral sector of the complex.</text>
</comment>
<evidence type="ECO:0000256" key="12">
    <source>
        <dbReference type="ARBA" id="ARBA00023136"/>
    </source>
</evidence>
<evidence type="ECO:0000313" key="20">
    <source>
        <dbReference type="EMBL" id="KAK3584216.1"/>
    </source>
</evidence>
<dbReference type="PANTHER" id="PTHR11993">
    <property type="entry name" value="NADH-UBIQUINONE OXIDOREDUCTASE 49 KDA SUBUNIT"/>
    <property type="match status" value="1"/>
</dbReference>
<dbReference type="InterPro" id="IPR001268">
    <property type="entry name" value="NADH_UbQ_OxRdtase_30kDa_su"/>
</dbReference>
<sequence length="527" mass="60306">MYSQSLESSLAKAVADKLADKYTDCTAYLGDLTLTVPKQNIREICLALKNIPEFSFDQMMDLTAVDYLLQGVTPRFQVVYHLKSLGKAHRIRLKCSVEESDTMIDSIHDIWAAANWYERECYDMYGITFNGHPDLRRIIMYNEFEGHPLRKDYPITMEQPLVELRNIPERHHYMDKHLYRQGFEKQAENRHYIQVFPYTDRLNYCSAIINNVGYSMAVEKLFSVEVPKRAEYARVIMMEVSRIADHLTCVAASAMELGAFTFFLWFIKAREYLWELIESFTGARLTTSWSRFGGNANDFPEGFVGQLTERLQKVKEVIDEGDKLLSRNKIFIDRVKNLGVLPPEKLISYGFSGVMLRAGGIAHDLRVSEGGYSVYSDFDFEVPVGTVGDCYDRYHVRMEEMRQSIRIIEQAKDKIPDGDYQNRDRRVTIPPKSEVYGSIEGLIDHFKIIMEGHAPPKGEAYSAVEAPNGELGFYVVSDGTGRPVKVRCRPPCFNFVAAFKEMAIGRHLADLIPIFGSINMIGGELDR</sequence>
<proteinExistence type="inferred from homology"/>
<dbReference type="Pfam" id="PF00346">
    <property type="entry name" value="Complex1_49kDa"/>
    <property type="match status" value="1"/>
</dbReference>
<dbReference type="InterPro" id="IPR037232">
    <property type="entry name" value="NADH_quin_OxRdtase_su_C/D-like"/>
</dbReference>
<keyword evidence="8" id="KW-0813">Transport</keyword>
<dbReference type="AlphaFoldDB" id="A0AAE0S2R0"/>
<dbReference type="Pfam" id="PF00329">
    <property type="entry name" value="Complex1_30kDa"/>
    <property type="match status" value="1"/>
</dbReference>
<dbReference type="EMBL" id="JAEAOA010002069">
    <property type="protein sequence ID" value="KAK3584216.1"/>
    <property type="molecule type" value="Genomic_DNA"/>
</dbReference>
<organism evidence="20 21">
    <name type="scientific">Potamilus streckersoni</name>
    <dbReference type="NCBI Taxonomy" id="2493646"/>
    <lineage>
        <taxon>Eukaryota</taxon>
        <taxon>Metazoa</taxon>
        <taxon>Spiralia</taxon>
        <taxon>Lophotrochozoa</taxon>
        <taxon>Mollusca</taxon>
        <taxon>Bivalvia</taxon>
        <taxon>Autobranchia</taxon>
        <taxon>Heteroconchia</taxon>
        <taxon>Palaeoheterodonta</taxon>
        <taxon>Unionida</taxon>
        <taxon>Unionoidea</taxon>
        <taxon>Unionidae</taxon>
        <taxon>Ambleminae</taxon>
        <taxon>Lampsilini</taxon>
        <taxon>Potamilus</taxon>
    </lineage>
</organism>
<gene>
    <name evidence="20" type="ORF">CHS0354_035297</name>
</gene>
<evidence type="ECO:0000313" key="21">
    <source>
        <dbReference type="Proteomes" id="UP001195483"/>
    </source>
</evidence>
<evidence type="ECO:0000256" key="14">
    <source>
        <dbReference type="ARBA" id="ARBA00030505"/>
    </source>
</evidence>
<dbReference type="PROSITE" id="PS00542">
    <property type="entry name" value="COMPLEX1_30K"/>
    <property type="match status" value="1"/>
</dbReference>
<evidence type="ECO:0000256" key="3">
    <source>
        <dbReference type="ARBA" id="ARBA00004533"/>
    </source>
</evidence>
<comment type="caution">
    <text evidence="20">The sequence shown here is derived from an EMBL/GenBank/DDBJ whole genome shotgun (WGS) entry which is preliminary data.</text>
</comment>
<keyword evidence="21" id="KW-1185">Reference proteome</keyword>
<evidence type="ECO:0000256" key="11">
    <source>
        <dbReference type="ARBA" id="ARBA00023027"/>
    </source>
</evidence>
<dbReference type="GO" id="GO:0048038">
    <property type="term" value="F:quinone binding"/>
    <property type="evidence" value="ECO:0007669"/>
    <property type="project" value="InterPro"/>
</dbReference>
<comment type="similarity">
    <text evidence="4">Belongs to the complex I 49 kDa subunit family.</text>
</comment>
<dbReference type="InterPro" id="IPR022885">
    <property type="entry name" value="NDH1_su_D/H"/>
</dbReference>
<keyword evidence="10" id="KW-0997">Cell inner membrane</keyword>